<keyword evidence="1" id="KW-0808">Transferase</keyword>
<reference evidence="1 2" key="1">
    <citation type="submission" date="2019-09" db="EMBL/GenBank/DDBJ databases">
        <authorList>
            <person name="Depoorter E."/>
        </authorList>
    </citation>
    <scope>NUCLEOTIDE SEQUENCE [LARGE SCALE GENOMIC DNA]</scope>
    <source>
        <strain evidence="1">R-71033</strain>
    </source>
</reference>
<dbReference type="Gene3D" id="3.40.630.30">
    <property type="match status" value="1"/>
</dbReference>
<dbReference type="GO" id="GO:0016740">
    <property type="term" value="F:transferase activity"/>
    <property type="evidence" value="ECO:0007669"/>
    <property type="project" value="UniProtKB-KW"/>
</dbReference>
<dbReference type="EMBL" id="CABVQS010000020">
    <property type="protein sequence ID" value="VWD38628.1"/>
    <property type="molecule type" value="Genomic_DNA"/>
</dbReference>
<proteinExistence type="predicted"/>
<protein>
    <submittedName>
        <fullName evidence="1">Acetyltransferase</fullName>
    </submittedName>
</protein>
<dbReference type="AlphaFoldDB" id="A0A6P3A1L5"/>
<dbReference type="Proteomes" id="UP000494109">
    <property type="component" value="Unassembled WGS sequence"/>
</dbReference>
<name>A0A6P3A1L5_9BURK</name>
<accession>A0A6P3A1L5</accession>
<evidence type="ECO:0000313" key="1">
    <source>
        <dbReference type="EMBL" id="VWD38628.1"/>
    </source>
</evidence>
<organism evidence="1 2">
    <name type="scientific">Burkholderia contaminans</name>
    <dbReference type="NCBI Taxonomy" id="488447"/>
    <lineage>
        <taxon>Bacteria</taxon>
        <taxon>Pseudomonadati</taxon>
        <taxon>Pseudomonadota</taxon>
        <taxon>Betaproteobacteria</taxon>
        <taxon>Burkholderiales</taxon>
        <taxon>Burkholderiaceae</taxon>
        <taxon>Burkholderia</taxon>
        <taxon>Burkholderia cepacia complex</taxon>
    </lineage>
</organism>
<gene>
    <name evidence="1" type="ORF">BCO71033_04429</name>
</gene>
<dbReference type="InterPro" id="IPR016181">
    <property type="entry name" value="Acyl_CoA_acyltransferase"/>
</dbReference>
<sequence>MPLQLRILLDTNILIPLQDSLAVLVPNLAHVMEMCNGRHRLVYHPASVRDIERDRDPERRERTLARVNQYHRLPEGPACPWNNGAGLSENDQCDNSILYALQRDAAHVLVTEDRGLHAKALARGLDARVYFIQTIEDLLSRLHEPATVELPDIVEVELNELTDQLGEPFFDSLRNGYAPFDNWFREKAREGRHAWIYRHPLANDLSAICIYDVQTDEEITDTNERLQGRALKLCTFKVGELVRGRKIGELFLKMAFRYATANACEHVFIEVRENANPDLGHPELIALLQDFGFSRVGSRNGDGVYVKHHPIAAPIADPAAADRFEYTRQFYPHYRADQDIRKFIIPIKPRYHNVLFPDHPDNNGHRPLGHGEHVGNAIKLAYLSHSPSRQVRRGDVVLFYRGYDWQSLTTLVVVEDFMTLRDPNLIAQKVSRRTVYTDAEIAQMARHPTGVRVMLFRTIEHFEQVVPRNQIPRQVRGNIQSTREIDDVTFSRILRAARR</sequence>
<dbReference type="RefSeq" id="WP_217481561.1">
    <property type="nucleotide sequence ID" value="NZ_CABVQS010000020.1"/>
</dbReference>
<dbReference type="SUPFAM" id="SSF55729">
    <property type="entry name" value="Acyl-CoA N-acyltransferases (Nat)"/>
    <property type="match status" value="1"/>
</dbReference>
<evidence type="ECO:0000313" key="2">
    <source>
        <dbReference type="Proteomes" id="UP000494109"/>
    </source>
</evidence>